<name>A0A8H4ITW5_9PEZI</name>
<keyword evidence="6" id="KW-1185">Reference proteome</keyword>
<reference evidence="5" key="1">
    <citation type="submission" date="2020-04" db="EMBL/GenBank/DDBJ databases">
        <title>Genome Assembly and Annotation of Botryosphaeria dothidea sdau 11-99, a Latent Pathogen of Apple Fruit Ring Rot in China.</title>
        <authorList>
            <person name="Yu C."/>
            <person name="Diao Y."/>
            <person name="Lu Q."/>
            <person name="Zhao J."/>
            <person name="Cui S."/>
            <person name="Peng C."/>
            <person name="He B."/>
            <person name="Liu H."/>
        </authorList>
    </citation>
    <scope>NUCLEOTIDE SEQUENCE [LARGE SCALE GENOMIC DNA]</scope>
    <source>
        <strain evidence="5">Sdau11-99</strain>
    </source>
</reference>
<feature type="chain" id="PRO_5034909688" description="Carboxylic ester hydrolase" evidence="3">
    <location>
        <begin position="24"/>
        <end position="603"/>
    </location>
</feature>
<evidence type="ECO:0000313" key="5">
    <source>
        <dbReference type="EMBL" id="KAF4305073.1"/>
    </source>
</evidence>
<evidence type="ECO:0000256" key="2">
    <source>
        <dbReference type="ARBA" id="ARBA00022801"/>
    </source>
</evidence>
<dbReference type="Pfam" id="PF00135">
    <property type="entry name" value="COesterase"/>
    <property type="match status" value="1"/>
</dbReference>
<keyword evidence="3" id="KW-0732">Signal</keyword>
<dbReference type="EC" id="3.1.1.-" evidence="3"/>
<comment type="caution">
    <text evidence="5">The sequence shown here is derived from an EMBL/GenBank/DDBJ whole genome shotgun (WGS) entry which is preliminary data.</text>
</comment>
<gene>
    <name evidence="5" type="ORF">GTA08_BOTSDO06406</name>
</gene>
<protein>
    <recommendedName>
        <fullName evidence="3">Carboxylic ester hydrolase</fullName>
        <ecNumber evidence="3">3.1.1.-</ecNumber>
    </recommendedName>
</protein>
<dbReference type="InterPro" id="IPR019826">
    <property type="entry name" value="Carboxylesterase_B_AS"/>
</dbReference>
<feature type="domain" description="Carboxylesterase type B" evidence="4">
    <location>
        <begin position="36"/>
        <end position="553"/>
    </location>
</feature>
<dbReference type="AlphaFoldDB" id="A0A8H4ITW5"/>
<dbReference type="InterPro" id="IPR002018">
    <property type="entry name" value="CarbesteraseB"/>
</dbReference>
<feature type="signal peptide" evidence="3">
    <location>
        <begin position="1"/>
        <end position="23"/>
    </location>
</feature>
<dbReference type="OrthoDB" id="408631at2759"/>
<comment type="similarity">
    <text evidence="1 3">Belongs to the type-B carboxylesterase/lipase family.</text>
</comment>
<accession>A0A8H4ITW5</accession>
<dbReference type="GO" id="GO:0016787">
    <property type="term" value="F:hydrolase activity"/>
    <property type="evidence" value="ECO:0007669"/>
    <property type="project" value="UniProtKB-KW"/>
</dbReference>
<dbReference type="PANTHER" id="PTHR11559">
    <property type="entry name" value="CARBOXYLESTERASE"/>
    <property type="match status" value="1"/>
</dbReference>
<dbReference type="InterPro" id="IPR019819">
    <property type="entry name" value="Carboxylesterase_B_CS"/>
</dbReference>
<dbReference type="InterPro" id="IPR050309">
    <property type="entry name" value="Type-B_Carboxylest/Lipase"/>
</dbReference>
<dbReference type="Proteomes" id="UP000572817">
    <property type="component" value="Unassembled WGS sequence"/>
</dbReference>
<evidence type="ECO:0000313" key="6">
    <source>
        <dbReference type="Proteomes" id="UP000572817"/>
    </source>
</evidence>
<evidence type="ECO:0000256" key="1">
    <source>
        <dbReference type="ARBA" id="ARBA00005964"/>
    </source>
</evidence>
<organism evidence="5 6">
    <name type="scientific">Botryosphaeria dothidea</name>
    <dbReference type="NCBI Taxonomy" id="55169"/>
    <lineage>
        <taxon>Eukaryota</taxon>
        <taxon>Fungi</taxon>
        <taxon>Dikarya</taxon>
        <taxon>Ascomycota</taxon>
        <taxon>Pezizomycotina</taxon>
        <taxon>Dothideomycetes</taxon>
        <taxon>Dothideomycetes incertae sedis</taxon>
        <taxon>Botryosphaeriales</taxon>
        <taxon>Botryosphaeriaceae</taxon>
        <taxon>Botryosphaeria</taxon>
    </lineage>
</organism>
<dbReference type="PROSITE" id="PS00941">
    <property type="entry name" value="CARBOXYLESTERASE_B_2"/>
    <property type="match status" value="1"/>
</dbReference>
<dbReference type="PROSITE" id="PS00122">
    <property type="entry name" value="CARBOXYLESTERASE_B_1"/>
    <property type="match status" value="1"/>
</dbReference>
<keyword evidence="2 3" id="KW-0378">Hydrolase</keyword>
<dbReference type="EMBL" id="WWBZ02000040">
    <property type="protein sequence ID" value="KAF4305073.1"/>
    <property type="molecule type" value="Genomic_DNA"/>
</dbReference>
<sequence>MFSSQITLLVSHLLLILAPPALCQFPNPPAVLTPQGIYYPNTTLPDIDQFLGIPYAAPPIGPLRFAAPAPYTSGSPRNVVNATSYGPGCLQNPSLSHPNGLSEDCLTLNIFRPTTRTPTHPHKPPPLLPVLVFIYGGANIGSQARLFAAPNLAAHALRNTSTPILTCTLNYRTGALAFLPSRLFARARLLNAGLKDQRAALQWLHANIAAFGGDPRRVVIFGQSAGSFDAWMQARYAARDAPADRPFAGAILESGAPASLALKGLEPSAGDTYLQASLRAFGCPAAREGSAASDARVLACLRGVGAERLTQVWFQPDSPLFEALDEYVQLPVGFGVDGDWVGGPYYWDEKVAQIPMIVGDTLNEGSIYGLVPTGTATNETYLTQVVAKNLNTTNLALAAPVVSTYYNHTAAENGRGYNADPTAPDSYYIGEALLGDAVQHIPRRVLLGRHSSGADSPNYPRPQRTWGYRWTQRPPLSVFNESYYGFPPELPDAVKVRTGVLHAAELAYVFGDVYGFADATDGDRRVAALVQGMWISFAYWLDPNFHGSNPYNPSRASIFNFEDQGSTTPGMIPDNMRLDGYNAYKDAITKAGRPALPEIRASG</sequence>
<dbReference type="Gene3D" id="3.40.50.1820">
    <property type="entry name" value="alpha/beta hydrolase"/>
    <property type="match status" value="1"/>
</dbReference>
<dbReference type="InterPro" id="IPR029058">
    <property type="entry name" value="AB_hydrolase_fold"/>
</dbReference>
<evidence type="ECO:0000256" key="3">
    <source>
        <dbReference type="RuleBase" id="RU361235"/>
    </source>
</evidence>
<evidence type="ECO:0000259" key="4">
    <source>
        <dbReference type="Pfam" id="PF00135"/>
    </source>
</evidence>
<proteinExistence type="inferred from homology"/>
<dbReference type="SUPFAM" id="SSF53474">
    <property type="entry name" value="alpha/beta-Hydrolases"/>
    <property type="match status" value="1"/>
</dbReference>